<dbReference type="EMBL" id="QNRR01000016">
    <property type="protein sequence ID" value="RBP36630.1"/>
    <property type="molecule type" value="Genomic_DNA"/>
</dbReference>
<protein>
    <submittedName>
        <fullName evidence="2">Uncharacterized protein</fullName>
    </submittedName>
</protein>
<keyword evidence="1" id="KW-0812">Transmembrane</keyword>
<name>A0A366H3T0_9BACT</name>
<comment type="caution">
    <text evidence="2">The sequence shown here is derived from an EMBL/GenBank/DDBJ whole genome shotgun (WGS) entry which is preliminary data.</text>
</comment>
<evidence type="ECO:0000313" key="3">
    <source>
        <dbReference type="Proteomes" id="UP000253426"/>
    </source>
</evidence>
<organism evidence="2 3">
    <name type="scientific">Roseimicrobium gellanilyticum</name>
    <dbReference type="NCBI Taxonomy" id="748857"/>
    <lineage>
        <taxon>Bacteria</taxon>
        <taxon>Pseudomonadati</taxon>
        <taxon>Verrucomicrobiota</taxon>
        <taxon>Verrucomicrobiia</taxon>
        <taxon>Verrucomicrobiales</taxon>
        <taxon>Verrucomicrobiaceae</taxon>
        <taxon>Roseimicrobium</taxon>
    </lineage>
</organism>
<accession>A0A366H3T0</accession>
<gene>
    <name evidence="2" type="ORF">DES53_11669</name>
</gene>
<feature type="transmembrane region" description="Helical" evidence="1">
    <location>
        <begin position="59"/>
        <end position="82"/>
    </location>
</feature>
<reference evidence="2 3" key="1">
    <citation type="submission" date="2018-06" db="EMBL/GenBank/DDBJ databases">
        <title>Genomic Encyclopedia of Type Strains, Phase IV (KMG-IV): sequencing the most valuable type-strain genomes for metagenomic binning, comparative biology and taxonomic classification.</title>
        <authorList>
            <person name="Goeker M."/>
        </authorList>
    </citation>
    <scope>NUCLEOTIDE SEQUENCE [LARGE SCALE GENOMIC DNA]</scope>
    <source>
        <strain evidence="2 3">DSM 25532</strain>
    </source>
</reference>
<evidence type="ECO:0000256" key="1">
    <source>
        <dbReference type="SAM" id="Phobius"/>
    </source>
</evidence>
<keyword evidence="1" id="KW-1133">Transmembrane helix</keyword>
<proteinExistence type="predicted"/>
<dbReference type="AlphaFoldDB" id="A0A366H3T0"/>
<keyword evidence="3" id="KW-1185">Reference proteome</keyword>
<keyword evidence="1" id="KW-0472">Membrane</keyword>
<sequence>MHPAWKMYIDFVSGQPGIKFIEMDPVPQWLFWLCLFGFGMLNGALFFQSIPRGVPGMLWRLSSVGIVFAASAGFSVMKFRWAMREVVATAEPDALYSTQMVPVLSVFLPAALRGVSRASGDPEAEAREDTAGLGG</sequence>
<dbReference type="RefSeq" id="WP_113961861.1">
    <property type="nucleotide sequence ID" value="NZ_QNRR01000016.1"/>
</dbReference>
<dbReference type="Proteomes" id="UP000253426">
    <property type="component" value="Unassembled WGS sequence"/>
</dbReference>
<evidence type="ECO:0000313" key="2">
    <source>
        <dbReference type="EMBL" id="RBP36630.1"/>
    </source>
</evidence>
<feature type="transmembrane region" description="Helical" evidence="1">
    <location>
        <begin position="29"/>
        <end position="47"/>
    </location>
</feature>